<name>A0A834WL96_9FABA</name>
<reference evidence="1" key="1">
    <citation type="submission" date="2020-09" db="EMBL/GenBank/DDBJ databases">
        <title>Genome-Enabled Discovery of Anthraquinone Biosynthesis in Senna tora.</title>
        <authorList>
            <person name="Kang S.-H."/>
            <person name="Pandey R.P."/>
            <person name="Lee C.-M."/>
            <person name="Sim J.-S."/>
            <person name="Jeong J.-T."/>
            <person name="Choi B.-S."/>
            <person name="Jung M."/>
            <person name="Ginzburg D."/>
            <person name="Zhao K."/>
            <person name="Won S.Y."/>
            <person name="Oh T.-J."/>
            <person name="Yu Y."/>
            <person name="Kim N.-H."/>
            <person name="Lee O.R."/>
            <person name="Lee T.-H."/>
            <person name="Bashyal P."/>
            <person name="Kim T.-S."/>
            <person name="Lee W.-H."/>
            <person name="Kawkins C."/>
            <person name="Kim C.-K."/>
            <person name="Kim J.S."/>
            <person name="Ahn B.O."/>
            <person name="Rhee S.Y."/>
            <person name="Sohng J.K."/>
        </authorList>
    </citation>
    <scope>NUCLEOTIDE SEQUENCE</scope>
    <source>
        <tissue evidence="1">Leaf</tissue>
    </source>
</reference>
<keyword evidence="2" id="KW-1185">Reference proteome</keyword>
<gene>
    <name evidence="1" type="ORF">G2W53_018331</name>
</gene>
<evidence type="ECO:0000313" key="2">
    <source>
        <dbReference type="Proteomes" id="UP000634136"/>
    </source>
</evidence>
<organism evidence="1 2">
    <name type="scientific">Senna tora</name>
    <dbReference type="NCBI Taxonomy" id="362788"/>
    <lineage>
        <taxon>Eukaryota</taxon>
        <taxon>Viridiplantae</taxon>
        <taxon>Streptophyta</taxon>
        <taxon>Embryophyta</taxon>
        <taxon>Tracheophyta</taxon>
        <taxon>Spermatophyta</taxon>
        <taxon>Magnoliopsida</taxon>
        <taxon>eudicotyledons</taxon>
        <taxon>Gunneridae</taxon>
        <taxon>Pentapetalae</taxon>
        <taxon>rosids</taxon>
        <taxon>fabids</taxon>
        <taxon>Fabales</taxon>
        <taxon>Fabaceae</taxon>
        <taxon>Caesalpinioideae</taxon>
        <taxon>Cassia clade</taxon>
        <taxon>Senna</taxon>
    </lineage>
</organism>
<comment type="caution">
    <text evidence="1">The sequence shown here is derived from an EMBL/GenBank/DDBJ whole genome shotgun (WGS) entry which is preliminary data.</text>
</comment>
<accession>A0A834WL96</accession>
<dbReference type="EMBL" id="JAAIUW010000006">
    <property type="protein sequence ID" value="KAF7827167.1"/>
    <property type="molecule type" value="Genomic_DNA"/>
</dbReference>
<proteinExistence type="predicted"/>
<sequence>MFAVVSFKESIDSSPKRVIPPQRVFATGKVSNTFTKGVRHSEGYRTYKALAAASNFPFLYHSPQRASHVQEPLATVSLPASSGTLTTNPRCSE</sequence>
<dbReference type="AlphaFoldDB" id="A0A834WL96"/>
<evidence type="ECO:0000313" key="1">
    <source>
        <dbReference type="EMBL" id="KAF7827167.1"/>
    </source>
</evidence>
<protein>
    <submittedName>
        <fullName evidence="1">Uncharacterized protein</fullName>
    </submittedName>
</protein>
<dbReference type="Proteomes" id="UP000634136">
    <property type="component" value="Unassembled WGS sequence"/>
</dbReference>